<dbReference type="Proteomes" id="UP001147746">
    <property type="component" value="Unassembled WGS sequence"/>
</dbReference>
<dbReference type="InterPro" id="IPR054722">
    <property type="entry name" value="PolX-like_BBD"/>
</dbReference>
<keyword evidence="5" id="KW-1185">Reference proteome</keyword>
<feature type="region of interest" description="Disordered" evidence="1">
    <location>
        <begin position="233"/>
        <end position="269"/>
    </location>
</feature>
<reference evidence="4" key="1">
    <citation type="submission" date="2022-12" db="EMBL/GenBank/DDBJ databases">
        <authorList>
            <person name="Petersen C."/>
        </authorList>
    </citation>
    <scope>NUCLEOTIDE SEQUENCE</scope>
    <source>
        <strain evidence="4">IBT 21472</strain>
    </source>
</reference>
<protein>
    <recommendedName>
        <fullName evidence="6">GAG-pre-integrase domain-containing protein</fullName>
    </recommendedName>
</protein>
<comment type="caution">
    <text evidence="4">The sequence shown here is derived from an EMBL/GenBank/DDBJ whole genome shotgun (WGS) entry which is preliminary data.</text>
</comment>
<feature type="domain" description="GAG-pre-integrase" evidence="2">
    <location>
        <begin position="518"/>
        <end position="583"/>
    </location>
</feature>
<evidence type="ECO:0000259" key="2">
    <source>
        <dbReference type="Pfam" id="PF13976"/>
    </source>
</evidence>
<evidence type="ECO:0008006" key="6">
    <source>
        <dbReference type="Google" id="ProtNLM"/>
    </source>
</evidence>
<sequence>MDLAISMVSATKGDKLKDAQQWRTWYHRIKLFATEYGIWDLCDPDLSEDDLVQPLEEPERPEYPHSGGKDAKAEWRDLMDVYKYEQADWEKQRKALREINHTISMLVDPTLHVSLVPYDTPYQRLKYLKGRFARSGAYREELRTRWVMNSMAPPKKGIDVLTWVDEWNNLREEAVSAGLDAEIRNASYDFLRAVKNVLPVWWQGRYQEMVIQEKNVDIKELIESFRGMYQEINPRTMPSSTMSKAAFSTWQGHEEASKDDQKQQKKKESKDFKDRFCPCGARHKPEKCYILNESIRPENWNISKVRQNNIKKAFSQEPTWKTWVEQRLKENGIDGASNDPRDSCEEAGTTNAVLPVQMGWNCCTVAMSASVRNDQSMKTEWALDNASSVHVCNDRSRFITFKAQKSKLLTGDSQTPILGHGTAHFTGIDPQSGKLRVVTLTDAVYSPGFHLSLVSFSKLRRSGAKWDVDNDCIRDELGNTIVSLHEKEKYGLWIFDQPTKKQLRSAPKTLPAFNAFSTLPQSNRTSVKPLESKGSAELWHRRLGHVYTGAIKKLPGLVDGIVIEGSQEKGDAEPQTTCEVCKLCQAPRQISRRPIGQTFGRFGQVYYDLVYIQRGYNDHQWITHFYVSGIRFHWAQTHERKNESLSFAKYFIV</sequence>
<evidence type="ECO:0000313" key="5">
    <source>
        <dbReference type="Proteomes" id="UP001147746"/>
    </source>
</evidence>
<evidence type="ECO:0000313" key="4">
    <source>
        <dbReference type="EMBL" id="KAJ5330569.1"/>
    </source>
</evidence>
<gene>
    <name evidence="4" type="ORF">N7476_000352</name>
</gene>
<evidence type="ECO:0000256" key="1">
    <source>
        <dbReference type="SAM" id="MobiDB-lite"/>
    </source>
</evidence>
<dbReference type="AlphaFoldDB" id="A0A9W9QBB4"/>
<evidence type="ECO:0000259" key="3">
    <source>
        <dbReference type="Pfam" id="PF22936"/>
    </source>
</evidence>
<dbReference type="EMBL" id="JAPZBO010000001">
    <property type="protein sequence ID" value="KAJ5330569.1"/>
    <property type="molecule type" value="Genomic_DNA"/>
</dbReference>
<feature type="compositionally biased region" description="Polar residues" evidence="1">
    <location>
        <begin position="236"/>
        <end position="251"/>
    </location>
</feature>
<dbReference type="Pfam" id="PF13976">
    <property type="entry name" value="gag_pre-integrs"/>
    <property type="match status" value="1"/>
</dbReference>
<organism evidence="4 5">
    <name type="scientific">Penicillium atrosanguineum</name>
    <dbReference type="NCBI Taxonomy" id="1132637"/>
    <lineage>
        <taxon>Eukaryota</taxon>
        <taxon>Fungi</taxon>
        <taxon>Dikarya</taxon>
        <taxon>Ascomycota</taxon>
        <taxon>Pezizomycotina</taxon>
        <taxon>Eurotiomycetes</taxon>
        <taxon>Eurotiomycetidae</taxon>
        <taxon>Eurotiales</taxon>
        <taxon>Aspergillaceae</taxon>
        <taxon>Penicillium</taxon>
    </lineage>
</organism>
<reference evidence="4" key="2">
    <citation type="journal article" date="2023" name="IMA Fungus">
        <title>Comparative genomic study of the Penicillium genus elucidates a diverse pangenome and 15 lateral gene transfer events.</title>
        <authorList>
            <person name="Petersen C."/>
            <person name="Sorensen T."/>
            <person name="Nielsen M.R."/>
            <person name="Sondergaard T.E."/>
            <person name="Sorensen J.L."/>
            <person name="Fitzpatrick D.A."/>
            <person name="Frisvad J.C."/>
            <person name="Nielsen K.L."/>
        </authorList>
    </citation>
    <scope>NUCLEOTIDE SEQUENCE</scope>
    <source>
        <strain evidence="4">IBT 21472</strain>
    </source>
</reference>
<dbReference type="Pfam" id="PF22936">
    <property type="entry name" value="Pol_BBD"/>
    <property type="match status" value="1"/>
</dbReference>
<feature type="domain" description="Retrovirus-related Pol polyprotein from transposon TNT 1-94-like beta-barrel" evidence="3">
    <location>
        <begin position="381"/>
        <end position="463"/>
    </location>
</feature>
<accession>A0A9W9QBB4</accession>
<dbReference type="InterPro" id="IPR025724">
    <property type="entry name" value="GAG-pre-integrase_dom"/>
</dbReference>
<name>A0A9W9QBB4_9EURO</name>
<feature type="compositionally biased region" description="Basic and acidic residues" evidence="1">
    <location>
        <begin position="252"/>
        <end position="269"/>
    </location>
</feature>
<proteinExistence type="predicted"/>